<organism evidence="1">
    <name type="scientific">uncultured bacterium</name>
    <name type="common">gcode 4</name>
    <dbReference type="NCBI Taxonomy" id="1234023"/>
    <lineage>
        <taxon>Bacteria</taxon>
        <taxon>environmental samples</taxon>
    </lineage>
</organism>
<proteinExistence type="predicted"/>
<protein>
    <submittedName>
        <fullName evidence="1">Uncharacterized protein</fullName>
    </submittedName>
</protein>
<comment type="caution">
    <text evidence="1">The sequence shown here is derived from an EMBL/GenBank/DDBJ whole genome shotgun (WGS) entry which is preliminary data.</text>
</comment>
<gene>
    <name evidence="1" type="ORF">ACD_78C00161G0002</name>
</gene>
<dbReference type="AlphaFoldDB" id="K1XY60"/>
<sequence>MNKENLTPEDIRNIRENLMNYTRVENIVRCVSIAFEALGIPREEQLNDVIQELVYTEWNRVLTSARSEEIVPQKIQKISSDSFAKPRTKETVERMQKNIENAELVRSVFHSVASSLSTLGIPVNDALYVSIHRLVKQEIGKVFDSVETIAVNPNESGEITAENLEPENFHIDSTGWKEIRLPQGIRIKINPEEDVTEILEGEFRGEQYFSHNAAIRETKKAGKKIPDNEEWRNIIRSINASLDFCEKPQNDTSVRETLGLKLSGYQYGPRWSYKERSVQWYYWSSSFISDFGHYIAVSEEKIEPIRSTGGVYMFSIRCLKDKK</sequence>
<accession>K1XY60</accession>
<name>K1XY60_9BACT</name>
<dbReference type="EMBL" id="AMFJ01034161">
    <property type="protein sequence ID" value="EKD30082.1"/>
    <property type="molecule type" value="Genomic_DNA"/>
</dbReference>
<evidence type="ECO:0000313" key="1">
    <source>
        <dbReference type="EMBL" id="EKD30082.1"/>
    </source>
</evidence>
<reference evidence="1" key="1">
    <citation type="journal article" date="2012" name="Science">
        <title>Fermentation, hydrogen, and sulfur metabolism in multiple uncultivated bacterial phyla.</title>
        <authorList>
            <person name="Wrighton K.C."/>
            <person name="Thomas B.C."/>
            <person name="Sharon I."/>
            <person name="Miller C.S."/>
            <person name="Castelle C.J."/>
            <person name="VerBerkmoes N.C."/>
            <person name="Wilkins M.J."/>
            <person name="Hettich R.L."/>
            <person name="Lipton M.S."/>
            <person name="Williams K.H."/>
            <person name="Long P.E."/>
            <person name="Banfield J.F."/>
        </authorList>
    </citation>
    <scope>NUCLEOTIDE SEQUENCE [LARGE SCALE GENOMIC DNA]</scope>
</reference>